<dbReference type="PIRSF" id="PIRSF006444">
    <property type="entry name" value="PaaK"/>
    <property type="match status" value="1"/>
</dbReference>
<comment type="pathway">
    <text evidence="1">Aromatic compound metabolism.</text>
</comment>
<comment type="caution">
    <text evidence="9">The sequence shown here is derived from an EMBL/GenBank/DDBJ whole genome shotgun (WGS) entry which is preliminary data.</text>
</comment>
<comment type="subunit">
    <text evidence="2">Monomer.</text>
</comment>
<dbReference type="CDD" id="cd05913">
    <property type="entry name" value="PaaK"/>
    <property type="match status" value="1"/>
</dbReference>
<dbReference type="GO" id="GO:0047475">
    <property type="term" value="F:phenylacetate-CoA ligase activity"/>
    <property type="evidence" value="ECO:0007669"/>
    <property type="project" value="InterPro"/>
</dbReference>
<evidence type="ECO:0000313" key="9">
    <source>
        <dbReference type="EMBL" id="EJX03660.1"/>
    </source>
</evidence>
<dbReference type="InterPro" id="IPR042099">
    <property type="entry name" value="ANL_N_sf"/>
</dbReference>
<dbReference type="GO" id="GO:0010124">
    <property type="term" value="P:phenylacetate catabolic process"/>
    <property type="evidence" value="ECO:0007669"/>
    <property type="project" value="InterPro"/>
</dbReference>
<dbReference type="Gene3D" id="3.40.50.12780">
    <property type="entry name" value="N-terminal domain of ligase-like"/>
    <property type="match status" value="1"/>
</dbReference>
<proteinExistence type="predicted"/>
<sequence>MYLHPELETMTRPEIEKLQLERLQHTVHHCMNSPFYRQRFAEHHLSPDDIQSLDDLRKIPFTTKQDLRDTYPFGIASVPLEKCVRLHSSSGTTGNPTVILHTQKDLNEWANAVARCLYMVGLRPGDIFQNSSGYGMFTGGLGFQYGAERLGMLTVPAAAGNTKRQLKFITDFGTTALHAIPSYAARMYEVMQEMGIDPRRDTKLKTLIIGAEPHSEEQRRRIEEMLGVKAYNSFGMSEMCGPGVAFECTEQNGLHIWEDYYIVEIIDPETLEPVPEGEVGELVLTTINREGMPLLRYRTRDLTRILPGECPCGRHHKRLDRMKGRSDDMIILKGVNIFPIQIETILLQFKELGSNYLITLETGDSNDEMTVEVELNQLFTDDYGRLQALTREITRQLKDEILVTPRVKLVPKGSLPQSEGKAVRVKDLRKTF</sequence>
<accession>J9GTI9</accession>
<keyword evidence="3" id="KW-0596">Phosphopantetheine</keyword>
<dbReference type="Pfam" id="PF00501">
    <property type="entry name" value="AMP-binding"/>
    <property type="match status" value="1"/>
</dbReference>
<keyword evidence="6" id="KW-0547">Nucleotide-binding</keyword>
<gene>
    <name evidence="9" type="ORF">EVA_08239</name>
</gene>
<dbReference type="PANTHER" id="PTHR43439">
    <property type="entry name" value="PHENYLACETATE-COENZYME A LIGASE"/>
    <property type="match status" value="1"/>
</dbReference>
<keyword evidence="5 9" id="KW-0436">Ligase</keyword>
<reference evidence="9" key="1">
    <citation type="journal article" date="2012" name="PLoS ONE">
        <title>Gene sets for utilization of primary and secondary nutrition supplies in the distal gut of endangered iberian lynx.</title>
        <authorList>
            <person name="Alcaide M."/>
            <person name="Messina E."/>
            <person name="Richter M."/>
            <person name="Bargiela R."/>
            <person name="Peplies J."/>
            <person name="Huws S.A."/>
            <person name="Newbold C.J."/>
            <person name="Golyshin P.N."/>
            <person name="Simon M.A."/>
            <person name="Lopez G."/>
            <person name="Yakimov M.M."/>
            <person name="Ferrer M."/>
        </authorList>
    </citation>
    <scope>NUCLEOTIDE SEQUENCE</scope>
</reference>
<evidence type="ECO:0000256" key="2">
    <source>
        <dbReference type="ARBA" id="ARBA00011245"/>
    </source>
</evidence>
<dbReference type="InterPro" id="IPR045851">
    <property type="entry name" value="AMP-bd_C_sf"/>
</dbReference>
<protein>
    <submittedName>
        <fullName evidence="9">Phenylacetate-coenzyme A ligase</fullName>
    </submittedName>
</protein>
<name>J9GTI9_9ZZZZ</name>
<dbReference type="InterPro" id="IPR051414">
    <property type="entry name" value="Adenylate-forming_Reductase"/>
</dbReference>
<dbReference type="EMBL" id="AMCI01002089">
    <property type="protein sequence ID" value="EJX03660.1"/>
    <property type="molecule type" value="Genomic_DNA"/>
</dbReference>
<evidence type="ECO:0000256" key="4">
    <source>
        <dbReference type="ARBA" id="ARBA00022553"/>
    </source>
</evidence>
<evidence type="ECO:0000256" key="1">
    <source>
        <dbReference type="ARBA" id="ARBA00005211"/>
    </source>
</evidence>
<dbReference type="PANTHER" id="PTHR43439:SF2">
    <property type="entry name" value="ENZYME, PUTATIVE (JCVI)-RELATED"/>
    <property type="match status" value="1"/>
</dbReference>
<organism evidence="9">
    <name type="scientific">gut metagenome</name>
    <dbReference type="NCBI Taxonomy" id="749906"/>
    <lineage>
        <taxon>unclassified sequences</taxon>
        <taxon>metagenomes</taxon>
        <taxon>organismal metagenomes</taxon>
    </lineage>
</organism>
<dbReference type="Pfam" id="PF14535">
    <property type="entry name" value="AMP-binding_C_2"/>
    <property type="match status" value="1"/>
</dbReference>
<evidence type="ECO:0000256" key="5">
    <source>
        <dbReference type="ARBA" id="ARBA00022598"/>
    </source>
</evidence>
<keyword evidence="4" id="KW-0597">Phosphoprotein</keyword>
<feature type="domain" description="AMP-dependent ligase C-terminal" evidence="8">
    <location>
        <begin position="334"/>
        <end position="429"/>
    </location>
</feature>
<dbReference type="InterPro" id="IPR028154">
    <property type="entry name" value="AMP-dep_Lig_C"/>
</dbReference>
<dbReference type="GO" id="GO:0000166">
    <property type="term" value="F:nucleotide binding"/>
    <property type="evidence" value="ECO:0007669"/>
    <property type="project" value="UniProtKB-KW"/>
</dbReference>
<dbReference type="AlphaFoldDB" id="J9GTI9"/>
<dbReference type="InterPro" id="IPR011880">
    <property type="entry name" value="PA_CoA_ligase"/>
</dbReference>
<dbReference type="Gene3D" id="3.30.300.30">
    <property type="match status" value="1"/>
</dbReference>
<dbReference type="SUPFAM" id="SSF56801">
    <property type="entry name" value="Acetyl-CoA synthetase-like"/>
    <property type="match status" value="1"/>
</dbReference>
<feature type="domain" description="AMP-dependent synthetase/ligase" evidence="7">
    <location>
        <begin position="87"/>
        <end position="284"/>
    </location>
</feature>
<evidence type="ECO:0000256" key="6">
    <source>
        <dbReference type="ARBA" id="ARBA00022741"/>
    </source>
</evidence>
<dbReference type="FunFam" id="3.40.50.12780:FF:000016">
    <property type="entry name" value="Phenylacetate-coenzyme A ligase"/>
    <property type="match status" value="1"/>
</dbReference>
<evidence type="ECO:0000259" key="8">
    <source>
        <dbReference type="Pfam" id="PF14535"/>
    </source>
</evidence>
<evidence type="ECO:0000259" key="7">
    <source>
        <dbReference type="Pfam" id="PF00501"/>
    </source>
</evidence>
<evidence type="ECO:0000256" key="3">
    <source>
        <dbReference type="ARBA" id="ARBA00022450"/>
    </source>
</evidence>
<dbReference type="InterPro" id="IPR000873">
    <property type="entry name" value="AMP-dep_synth/lig_dom"/>
</dbReference>